<accession>A0AAQ4CT27</accession>
<keyword evidence="5" id="KW-1133">Transmembrane helix</keyword>
<dbReference type="EMBL" id="AP025226">
    <property type="protein sequence ID" value="BDB98958.1"/>
    <property type="molecule type" value="Genomic_DNA"/>
</dbReference>
<keyword evidence="5" id="KW-0812">Transmembrane</keyword>
<dbReference type="PANTHER" id="PTHR35903">
    <property type="entry name" value="FLAGELLIN B1"/>
    <property type="match status" value="1"/>
</dbReference>
<evidence type="ECO:0000256" key="1">
    <source>
        <dbReference type="ARBA" id="ARBA00004618"/>
    </source>
</evidence>
<keyword evidence="3 4" id="KW-0974">Archaeal flagellum</keyword>
<dbReference type="Pfam" id="PF01917">
    <property type="entry name" value="Flagellin_arch-type"/>
    <property type="match status" value="1"/>
</dbReference>
<dbReference type="GO" id="GO:0097589">
    <property type="term" value="C:archaeal-type flagellum"/>
    <property type="evidence" value="ECO:0007669"/>
    <property type="project" value="UniProtKB-SubCell"/>
</dbReference>
<dbReference type="RefSeq" id="WP_229569316.1">
    <property type="nucleotide sequence ID" value="NZ_AP025226.1"/>
</dbReference>
<dbReference type="GO" id="GO:0005198">
    <property type="term" value="F:structural molecule activity"/>
    <property type="evidence" value="ECO:0007669"/>
    <property type="project" value="InterPro"/>
</dbReference>
<evidence type="ECO:0000256" key="4">
    <source>
        <dbReference type="RuleBase" id="RU361282"/>
    </source>
</evidence>
<evidence type="ECO:0000313" key="7">
    <source>
        <dbReference type="Proteomes" id="UP001319921"/>
    </source>
</evidence>
<sequence length="314" mass="33849">MGLKNAIKKYNKKVKRKGLAGLDTAIILIAFIITASVLAYVAINMGLFVTQKAKSTINKGEETASTALTLSGSVLYAVNYPTNTRSYWIYFTVSPSSGVSSVELSPATTAISFTASSLGIAYSNIYKYTLLTVSPSEVNGIVYVNGQYLNLADQETSGGQTYVYYPNPYYALLALNYTLGQLYKPSTYSTTKASTPLYIATSTQVSTLLTTMPWLKNDNVFSFTLNISGQLVTYYAYVNQTFAFTYPVAGDPLIGSAIAPAGSVIGVMLLFGPDLGSHVFQYQTITIQISPNIGSPLTLSEYVYQPEGNVTVIG</sequence>
<keyword evidence="5" id="KW-0472">Membrane</keyword>
<organism evidence="6 7">
    <name type="scientific">Saccharolobus caldissimus</name>
    <dbReference type="NCBI Taxonomy" id="1702097"/>
    <lineage>
        <taxon>Archaea</taxon>
        <taxon>Thermoproteota</taxon>
        <taxon>Thermoprotei</taxon>
        <taxon>Sulfolobales</taxon>
        <taxon>Sulfolobaceae</taxon>
        <taxon>Saccharolobus</taxon>
    </lineage>
</organism>
<keyword evidence="6" id="KW-0282">Flagellum</keyword>
<dbReference type="NCBIfam" id="TIGR02537">
    <property type="entry name" value="arch_flag_Nterm"/>
    <property type="match status" value="1"/>
</dbReference>
<protein>
    <recommendedName>
        <fullName evidence="4">Flagellin</fullName>
    </recommendedName>
</protein>
<gene>
    <name evidence="6" type="ORF">SACC_19750</name>
</gene>
<name>A0AAQ4CT27_9CREN</name>
<keyword evidence="7" id="KW-1185">Reference proteome</keyword>
<dbReference type="Proteomes" id="UP001319921">
    <property type="component" value="Chromosome"/>
</dbReference>
<comment type="similarity">
    <text evidence="2 4">Belongs to the archaeal flagellin family.</text>
</comment>
<evidence type="ECO:0000256" key="2">
    <source>
        <dbReference type="ARBA" id="ARBA00010256"/>
    </source>
</evidence>
<dbReference type="AlphaFoldDB" id="A0AAQ4CT27"/>
<dbReference type="GeneID" id="68866707"/>
<dbReference type="InterPro" id="IPR002774">
    <property type="entry name" value="Flagellin_arc-type"/>
</dbReference>
<dbReference type="GO" id="GO:0097588">
    <property type="term" value="P:archaeal or bacterial-type flagellum-dependent cell motility"/>
    <property type="evidence" value="ECO:0007669"/>
    <property type="project" value="InterPro"/>
</dbReference>
<comment type="subcellular location">
    <subcellularLocation>
        <location evidence="1 4">Archaeal flagellum</location>
    </subcellularLocation>
</comment>
<reference evidence="6 7" key="1">
    <citation type="journal article" date="2022" name="Microbiol. Resour. Announc.">
        <title>Complete Genome Sequence of the Hyperthermophilic and Acidophilic Archaeon Saccharolobus caldissimus Strain HS-3T.</title>
        <authorList>
            <person name="Sakai H.D."/>
            <person name="Kurosawa N."/>
        </authorList>
    </citation>
    <scope>NUCLEOTIDE SEQUENCE [LARGE SCALE GENOMIC DNA]</scope>
    <source>
        <strain evidence="6 7">JCM32116</strain>
    </source>
</reference>
<dbReference type="PANTHER" id="PTHR35903:SF1">
    <property type="entry name" value="FLAGELLIN B1"/>
    <property type="match status" value="1"/>
</dbReference>
<keyword evidence="6" id="KW-0969">Cilium</keyword>
<dbReference type="KEGG" id="scas:SACC_19750"/>
<evidence type="ECO:0000256" key="3">
    <source>
        <dbReference type="ARBA" id="ARBA00022440"/>
    </source>
</evidence>
<feature type="transmembrane region" description="Helical" evidence="5">
    <location>
        <begin position="20"/>
        <end position="43"/>
    </location>
</feature>
<proteinExistence type="inferred from homology"/>
<evidence type="ECO:0000313" key="6">
    <source>
        <dbReference type="EMBL" id="BDB98958.1"/>
    </source>
</evidence>
<keyword evidence="6" id="KW-0966">Cell projection</keyword>
<evidence type="ECO:0000256" key="5">
    <source>
        <dbReference type="SAM" id="Phobius"/>
    </source>
</evidence>
<dbReference type="InterPro" id="IPR013373">
    <property type="entry name" value="Flagellin/pilin_N_arc"/>
</dbReference>
<comment type="function">
    <text evidence="4">Flagellin is the subunit protein which polymerizes to form the filaments of archaeal flagella.</text>
</comment>